<dbReference type="AlphaFoldDB" id="A0A1H5VCB2"/>
<dbReference type="GO" id="GO:0004713">
    <property type="term" value="F:protein tyrosine kinase activity"/>
    <property type="evidence" value="ECO:0007669"/>
    <property type="project" value="TreeGrafter"/>
</dbReference>
<dbReference type="Proteomes" id="UP000236735">
    <property type="component" value="Unassembled WGS sequence"/>
</dbReference>
<dbReference type="GO" id="GO:0005886">
    <property type="term" value="C:plasma membrane"/>
    <property type="evidence" value="ECO:0007669"/>
    <property type="project" value="TreeGrafter"/>
</dbReference>
<dbReference type="SUPFAM" id="SSF52540">
    <property type="entry name" value="P-loop containing nucleoside triphosphate hydrolases"/>
    <property type="match status" value="1"/>
</dbReference>
<feature type="transmembrane region" description="Helical" evidence="1">
    <location>
        <begin position="39"/>
        <end position="60"/>
    </location>
</feature>
<accession>A0A1H5VCB2</accession>
<dbReference type="InterPro" id="IPR050445">
    <property type="entry name" value="Bact_polysacc_biosynth/exp"/>
</dbReference>
<keyword evidence="1" id="KW-0812">Transmembrane</keyword>
<dbReference type="PANTHER" id="PTHR32309:SF13">
    <property type="entry name" value="FERRIC ENTEROBACTIN TRANSPORT PROTEIN FEPE"/>
    <property type="match status" value="1"/>
</dbReference>
<keyword evidence="1" id="KW-0472">Membrane</keyword>
<protein>
    <submittedName>
        <fullName evidence="2">Uncharacterized protein involved in exopolysaccharide biosynthesis</fullName>
    </submittedName>
</protein>
<reference evidence="2 3" key="1">
    <citation type="submission" date="2016-10" db="EMBL/GenBank/DDBJ databases">
        <authorList>
            <person name="de Groot N.N."/>
        </authorList>
    </citation>
    <scope>NUCLEOTIDE SEQUENCE [LARGE SCALE GENOMIC DNA]</scope>
    <source>
        <strain evidence="2 3">AR32</strain>
    </source>
</reference>
<dbReference type="RefSeq" id="WP_103915782.1">
    <property type="nucleotide sequence ID" value="NZ_FNUV01000004.1"/>
</dbReference>
<name>A0A1H5VCB2_XYLRU</name>
<evidence type="ECO:0000313" key="2">
    <source>
        <dbReference type="EMBL" id="SEF84992.1"/>
    </source>
</evidence>
<sequence>MSDEKKISLENLEDFLVEDDERPSSLNFRDLWNLVVLNFRWFVLSVLLCILLAGAYLYWARPSVTIVGKMQLKESKKESGLSAGLAALTSSIPFGLGSSLGAATNGEVETEIIKSTLLVRDVVNDLGLHTSYRLRKWGRSRLLYQDQPVNVTLDPVHLQWLDKKLPLTVHLIKLNIHKTADGYEVEGQLKKNKDEFDLPSQTFAKLPATVKTAVGALTITENTGLTPEQQELYQEGYTLTVTIVPPMIAANAFLANLEIEPATKKSSTILNISLIDESVLRGIDFINRLVEVYNRRSNDDKKEELMKTDAFVNERLAKVDAELGSTDADWEQFKTKFHITDPQVDAQQAMSMKSGYETKLVEIGAQLQIVDYLSDYVNNPANRYALIPSSVGLDKTSSAGSLTEKYNEMVLERNRLLKSVSEQSPQVQLITKTLDDMYPSVQAAFRQVRQAVNLQRQSVEREYNKYMSRVGNAPGMERAMTDIGRQRNIKQGVYLVMLQKREETAMELANVSEKGKLIDETQVDPASVKPKKKIVLLAAVFLGSLIPLCILFLLSLLRSCVATMADLQKLTTLPIVGEIPRNGYDDAVRNLRTQLLQTLKPEQKVILVASNDAGDGKTFIAKQLAGSLTTIGKEAIYMDCDLRKQHTPAHPADILAGKAFAAELKKAVSENDYVVLDSPALGAYADANQLAAFADVTVYVVKAGQTRKSVVSALNKDSRLPDVHIVFNAIDMTKNKFKLYY</sequence>
<dbReference type="EMBL" id="FNUV01000004">
    <property type="protein sequence ID" value="SEF84992.1"/>
    <property type="molecule type" value="Genomic_DNA"/>
</dbReference>
<evidence type="ECO:0000313" key="3">
    <source>
        <dbReference type="Proteomes" id="UP000236735"/>
    </source>
</evidence>
<dbReference type="Gene3D" id="3.40.50.300">
    <property type="entry name" value="P-loop containing nucleotide triphosphate hydrolases"/>
    <property type="match status" value="2"/>
</dbReference>
<dbReference type="PANTHER" id="PTHR32309">
    <property type="entry name" value="TYROSINE-PROTEIN KINASE"/>
    <property type="match status" value="1"/>
</dbReference>
<organism evidence="2 3">
    <name type="scientific">Xylanibacter ruminicola</name>
    <name type="common">Prevotella ruminicola</name>
    <dbReference type="NCBI Taxonomy" id="839"/>
    <lineage>
        <taxon>Bacteria</taxon>
        <taxon>Pseudomonadati</taxon>
        <taxon>Bacteroidota</taxon>
        <taxon>Bacteroidia</taxon>
        <taxon>Bacteroidales</taxon>
        <taxon>Prevotellaceae</taxon>
        <taxon>Xylanibacter</taxon>
    </lineage>
</organism>
<dbReference type="InterPro" id="IPR027417">
    <property type="entry name" value="P-loop_NTPase"/>
</dbReference>
<gene>
    <name evidence="2" type="ORF">SAMN05216354_1880</name>
</gene>
<evidence type="ECO:0000256" key="1">
    <source>
        <dbReference type="SAM" id="Phobius"/>
    </source>
</evidence>
<keyword evidence="1" id="KW-1133">Transmembrane helix</keyword>
<feature type="transmembrane region" description="Helical" evidence="1">
    <location>
        <begin position="534"/>
        <end position="557"/>
    </location>
</feature>
<proteinExistence type="predicted"/>